<evidence type="ECO:0000313" key="4">
    <source>
        <dbReference type="Proteomes" id="UP000037425"/>
    </source>
</evidence>
<proteinExistence type="predicted"/>
<dbReference type="Pfam" id="PF01243">
    <property type="entry name" value="PNPOx_N"/>
    <property type="match status" value="1"/>
</dbReference>
<dbReference type="PATRIC" id="fig|106592.7.peg.2371"/>
<dbReference type="InterPro" id="IPR003018">
    <property type="entry name" value="GAF"/>
</dbReference>
<dbReference type="Gene3D" id="2.30.110.10">
    <property type="entry name" value="Electron Transport, Fmn-binding Protein, Chain A"/>
    <property type="match status" value="1"/>
</dbReference>
<gene>
    <name evidence="3" type="ORF">AC244_22525</name>
</gene>
<evidence type="ECO:0000259" key="1">
    <source>
        <dbReference type="Pfam" id="PF01243"/>
    </source>
</evidence>
<dbReference type="OrthoDB" id="329702at2"/>
<dbReference type="InterPro" id="IPR011576">
    <property type="entry name" value="Pyridox_Oxase_N"/>
</dbReference>
<dbReference type="Gene3D" id="3.30.450.40">
    <property type="match status" value="1"/>
</dbReference>
<feature type="domain" description="GAF" evidence="2">
    <location>
        <begin position="162"/>
        <end position="313"/>
    </location>
</feature>
<dbReference type="EMBL" id="LGAP01000018">
    <property type="protein sequence ID" value="KOF15549.1"/>
    <property type="molecule type" value="Genomic_DNA"/>
</dbReference>
<dbReference type="InterPro" id="IPR029016">
    <property type="entry name" value="GAF-like_dom_sf"/>
</dbReference>
<dbReference type="SUPFAM" id="SSF55781">
    <property type="entry name" value="GAF domain-like"/>
    <property type="match status" value="1"/>
</dbReference>
<dbReference type="Proteomes" id="UP000037425">
    <property type="component" value="Unassembled WGS sequence"/>
</dbReference>
<feature type="domain" description="Pyridoxamine 5'-phosphate oxidase N-terminal" evidence="1">
    <location>
        <begin position="6"/>
        <end position="100"/>
    </location>
</feature>
<evidence type="ECO:0000313" key="3">
    <source>
        <dbReference type="EMBL" id="KOF15549.1"/>
    </source>
</evidence>
<organism evidence="3 4">
    <name type="scientific">Ensifer adhaerens</name>
    <name type="common">Sinorhizobium morelense</name>
    <dbReference type="NCBI Taxonomy" id="106592"/>
    <lineage>
        <taxon>Bacteria</taxon>
        <taxon>Pseudomonadati</taxon>
        <taxon>Pseudomonadota</taxon>
        <taxon>Alphaproteobacteria</taxon>
        <taxon>Hyphomicrobiales</taxon>
        <taxon>Rhizobiaceae</taxon>
        <taxon>Sinorhizobium/Ensifer group</taxon>
        <taxon>Ensifer</taxon>
    </lineage>
</organism>
<dbReference type="Pfam" id="PF13185">
    <property type="entry name" value="GAF_2"/>
    <property type="match status" value="1"/>
</dbReference>
<keyword evidence="3" id="KW-0418">Kinase</keyword>
<dbReference type="GO" id="GO:0016301">
    <property type="term" value="F:kinase activity"/>
    <property type="evidence" value="ECO:0007669"/>
    <property type="project" value="UniProtKB-KW"/>
</dbReference>
<dbReference type="RefSeq" id="WP_053251046.1">
    <property type="nucleotide sequence ID" value="NZ_LGAP01000018.1"/>
</dbReference>
<dbReference type="AlphaFoldDB" id="A0A0L8BLV2"/>
<keyword evidence="3" id="KW-0808">Transferase</keyword>
<sequence length="445" mass="47574">MIRLRELDDCFEGVIPSIIATAAADGTPNISYLSHVAMVDDDHIAISNQFFAKTAANIRANPHVSLQLVNGRTGKQYRLDATWVASEDHGPFFAHVENQLHASSAQAGMAGVMRLRAIDIFRVDSIAAVPSPFSTEDTPVGATAPDLEATGRVARTIAEQGDTEGVISALLAGCGELGFDHAAVLLLGDPARGLLATVASRGYDQSGVGSEIGFGDGLIGTVALTGRSVKVSDMSRIRRLGAAIGAAAASDENRTRTIALPALPDAMSQMAVPLRVQGALQGVLFTESRERLAFGKTHELVLEILAAQGALALALCEALASQARPARLRPVNGPVGGRVIQVVHHSFDDSVFVDNIYVIKGVAGRLLAYMLDLYVSEGRSEFTNREIRAAASLRLPEIKDNLETRLLLLRRRMDERNLPIRLFHAGRGQVRLLVNGTPDLQCNIK</sequence>
<dbReference type="PANTHER" id="PTHR40660">
    <property type="entry name" value="5'-PHOSPHATE OXIDASE PUTATIVE DOMAIN-CONTAINING PROTEIN-RELATED"/>
    <property type="match status" value="1"/>
</dbReference>
<dbReference type="InterPro" id="IPR012349">
    <property type="entry name" value="Split_barrel_FMN-bd"/>
</dbReference>
<accession>A0A0L8BLV2</accession>
<reference evidence="4" key="1">
    <citation type="submission" date="2015-07" db="EMBL/GenBank/DDBJ databases">
        <title>Whole genome sequence of an Ensifer adhaerens strain isolated from a cave pool in the Wind Cave National Park.</title>
        <authorList>
            <person name="Eng W.W.H."/>
            <person name="Gan H.M."/>
            <person name="Barton H.A."/>
            <person name="Savka M.A."/>
        </authorList>
    </citation>
    <scope>NUCLEOTIDE SEQUENCE [LARGE SCALE GENOMIC DNA]</scope>
    <source>
        <strain evidence="4">SD006</strain>
    </source>
</reference>
<dbReference type="PANTHER" id="PTHR40660:SF1">
    <property type="entry name" value="5'-PHOSPHATE OXIDASE PUTATIVE DOMAIN-CONTAINING PROTEIN-RELATED"/>
    <property type="match status" value="1"/>
</dbReference>
<name>A0A0L8BLV2_ENSAD</name>
<protein>
    <submittedName>
        <fullName evidence="3">Histidine kinase</fullName>
    </submittedName>
</protein>
<comment type="caution">
    <text evidence="3">The sequence shown here is derived from an EMBL/GenBank/DDBJ whole genome shotgun (WGS) entry which is preliminary data.</text>
</comment>
<dbReference type="SUPFAM" id="SSF50475">
    <property type="entry name" value="FMN-binding split barrel"/>
    <property type="match status" value="1"/>
</dbReference>
<evidence type="ECO:0000259" key="2">
    <source>
        <dbReference type="Pfam" id="PF13185"/>
    </source>
</evidence>